<proteinExistence type="predicted"/>
<name>A0ABM0MD72_SACKO</name>
<feature type="compositionally biased region" description="Low complexity" evidence="1">
    <location>
        <begin position="278"/>
        <end position="289"/>
    </location>
</feature>
<keyword evidence="2" id="KW-1185">Reference proteome</keyword>
<feature type="region of interest" description="Disordered" evidence="1">
    <location>
        <begin position="877"/>
        <end position="896"/>
    </location>
</feature>
<sequence>MRTVLKGAHKLQTDTEQRLHLAKIHEEVKSDVDRRHEVMAGPAPIDQYLTKPAVSSPITYHAPAKLPSSPALMNAPIIDGCAEAQKTLLKVQASKGYLDTNLDVVAHAATNEELYSLIDRMMYDRDAAEKAYIRAKVDKMIHVMNYEIQDEMLYGKDDKIQVVPQKDKLPDKSSAAKTKGKPGKKKVQAKINTGLRKKRVEEEDDSKENKPQKLPVKKPQKSTSHMQDEQYLSRVYGKALYGPKRKTDKTGPYLRFQSTPVKPGGTRPKVVQEVQAVKMKSSKTQTTPSPKKPKLIKEKTEFYFNPYQHLPTRGTAVPPMPGQLIPMAISLGQPRSGSGLSQPVVISTTRPARDHDVSNVAIVEMQAPEEPRRPQLDIQVLPSVDIDSTPPTPAPSDRVSPPKAQVEEKDDMIDGTGISLPGYDESPSVYHGPPFPPQQPAPQVVAVPSSDVLAEEIGRRDLFENRAIEWVEQELMARIISQMRPREEDEPDILRPDSPVSSEATDESVIVDGMGNAGLQLFVDSGHPVSSDLVNALVREVIEEKLAAMLGQQLADRQRPRSPPPSPRQVVEEQPPRQPTPPPFIPRERVSTPVVTPHASPIHTPPPPAVRSPLDTPDVTPEGSIVMVPESETDSDMREPTPPPEPTPIKMPDSPVQTPISTPPRTPPPKAPTPLPSPRDSPIPSVQEPSPSPSPKPWTEEELPIDEELPSRDREEEPLRPVVLTLEPDIEGGDVIQIPILTPPKRATPPPSSPSDVSSSSPEPSTFTETTDRDISDGEWLLSRSEGQILPKTRLGQDGFRVAFDHQANKPDDSGSSRDSTLHETEDIEADVTQAFSEGEVLGKKIPIHKDPMLALLARLSQQASVVMPSQEANYLHPATQTSEAEISAGEVSWGQRPSYTTVAEKIVYGQSGHLKPEKSRSTARQLQSGSPGEVELTSGDRPLRVSELDSPKSGRSPKSKHSKSPRSPKSPKSPKSLSQKTPSRVIQVGRSESPRSPRASSASRVIRVGGKPASPPPSSRVIHFSGLDDEQPADDMPQGMAQSTNDLEAQTPDQMQLDALILSGYLSQTFSQSDGAISEMDRSKLPSGLTLGGSAPGTLLVTLPSAEESVEDFDISGASFEQQDDSTISDVSEFSAAQL</sequence>
<evidence type="ECO:0000256" key="1">
    <source>
        <dbReference type="SAM" id="MobiDB-lite"/>
    </source>
</evidence>
<feature type="compositionally biased region" description="Basic and acidic residues" evidence="1">
    <location>
        <begin position="942"/>
        <end position="953"/>
    </location>
</feature>
<feature type="compositionally biased region" description="Pro residues" evidence="1">
    <location>
        <begin position="576"/>
        <end position="585"/>
    </location>
</feature>
<dbReference type="PRINTS" id="PR01217">
    <property type="entry name" value="PRICHEXTENSN"/>
</dbReference>
<dbReference type="PANTHER" id="PTHR15721">
    <property type="entry name" value="KIAA0586 PROTEIN"/>
    <property type="match status" value="1"/>
</dbReference>
<organism evidence="2 3">
    <name type="scientific">Saccoglossus kowalevskii</name>
    <name type="common">Acorn worm</name>
    <dbReference type="NCBI Taxonomy" id="10224"/>
    <lineage>
        <taxon>Eukaryota</taxon>
        <taxon>Metazoa</taxon>
        <taxon>Hemichordata</taxon>
        <taxon>Enteropneusta</taxon>
        <taxon>Harrimaniidae</taxon>
        <taxon>Saccoglossus</taxon>
    </lineage>
</organism>
<dbReference type="RefSeq" id="XP_006817963.1">
    <property type="nucleotide sequence ID" value="XM_006817900.1"/>
</dbReference>
<protein>
    <submittedName>
        <fullName evidence="3">TALPID3 protein-like</fullName>
    </submittedName>
</protein>
<feature type="compositionally biased region" description="Basic and acidic residues" evidence="1">
    <location>
        <begin position="803"/>
        <end position="825"/>
    </location>
</feature>
<feature type="region of interest" description="Disordered" evidence="1">
    <location>
        <begin position="383"/>
        <end position="426"/>
    </location>
</feature>
<feature type="compositionally biased region" description="Polar residues" evidence="1">
    <location>
        <begin position="1120"/>
        <end position="1140"/>
    </location>
</feature>
<feature type="compositionally biased region" description="Low complexity" evidence="1">
    <location>
        <begin position="754"/>
        <end position="765"/>
    </location>
</feature>
<dbReference type="PANTHER" id="PTHR15721:SF2">
    <property type="entry name" value="PROTEIN TALPID3"/>
    <property type="match status" value="1"/>
</dbReference>
<feature type="region of interest" description="Disordered" evidence="1">
    <location>
        <begin position="1113"/>
        <end position="1140"/>
    </location>
</feature>
<evidence type="ECO:0000313" key="2">
    <source>
        <dbReference type="Proteomes" id="UP000694865"/>
    </source>
</evidence>
<feature type="compositionally biased region" description="Basic and acidic residues" evidence="1">
    <location>
        <begin position="709"/>
        <end position="719"/>
    </location>
</feature>
<feature type="compositionally biased region" description="Pro residues" evidence="1">
    <location>
        <begin position="640"/>
        <end position="649"/>
    </location>
</feature>
<feature type="region of interest" description="Disordered" evidence="1">
    <location>
        <begin position="277"/>
        <end position="296"/>
    </location>
</feature>
<feature type="compositionally biased region" description="Low complexity" evidence="1">
    <location>
        <begin position="991"/>
        <end position="1005"/>
    </location>
</feature>
<dbReference type="GeneID" id="100369084"/>
<feature type="compositionally biased region" description="Basic residues" evidence="1">
    <location>
        <begin position="956"/>
        <end position="967"/>
    </location>
</feature>
<dbReference type="Proteomes" id="UP000694865">
    <property type="component" value="Unplaced"/>
</dbReference>
<evidence type="ECO:0000313" key="3">
    <source>
        <dbReference type="RefSeq" id="XP_006817963.1"/>
    </source>
</evidence>
<dbReference type="InterPro" id="IPR029246">
    <property type="entry name" value="TALPID3"/>
</dbReference>
<feature type="compositionally biased region" description="Pro residues" evidence="1">
    <location>
        <begin position="661"/>
        <end position="681"/>
    </location>
</feature>
<accession>A0ABM0MD72</accession>
<feature type="compositionally biased region" description="Basic residues" evidence="1">
    <location>
        <begin position="178"/>
        <end position="188"/>
    </location>
</feature>
<gene>
    <name evidence="3" type="primary">LOC100369084</name>
</gene>
<feature type="region of interest" description="Disordered" evidence="1">
    <location>
        <begin position="484"/>
        <end position="505"/>
    </location>
</feature>
<feature type="compositionally biased region" description="Low complexity" evidence="1">
    <location>
        <begin position="974"/>
        <end position="984"/>
    </location>
</feature>
<feature type="region of interest" description="Disordered" evidence="1">
    <location>
        <begin position="553"/>
        <end position="827"/>
    </location>
</feature>
<feature type="compositionally biased region" description="Basic and acidic residues" evidence="1">
    <location>
        <begin position="484"/>
        <end position="495"/>
    </location>
</feature>
<feature type="region of interest" description="Disordered" evidence="1">
    <location>
        <begin position="164"/>
        <end position="269"/>
    </location>
</feature>
<feature type="region of interest" description="Disordered" evidence="1">
    <location>
        <begin position="911"/>
        <end position="1042"/>
    </location>
</feature>
<dbReference type="Pfam" id="PF15324">
    <property type="entry name" value="TALPID3"/>
    <property type="match status" value="1"/>
</dbReference>
<reference evidence="3" key="1">
    <citation type="submission" date="2025-08" db="UniProtKB">
        <authorList>
            <consortium name="RefSeq"/>
        </authorList>
    </citation>
    <scope>IDENTIFICATION</scope>
    <source>
        <tissue evidence="3">Testes</tissue>
    </source>
</reference>